<protein>
    <submittedName>
        <fullName evidence="2">Putative ATP-dependent endonuclease of the OLD family protein</fullName>
    </submittedName>
</protein>
<dbReference type="Gene3D" id="3.40.50.300">
    <property type="entry name" value="P-loop containing nucleotide triphosphate hydrolases"/>
    <property type="match status" value="1"/>
</dbReference>
<dbReference type="Pfam" id="PF13175">
    <property type="entry name" value="AAA_15"/>
    <property type="match status" value="1"/>
</dbReference>
<sequence>MPLITRLMLQNFKKFPELDLRFTHDRNILVGDNESGKSTILLALDLVLSDSRHRVEALGVESLLSQSAVRQFQEGERRADQLPVLTADVFLSNGGDPDLNGRQNLAGINADGLRMRIAPMTEEYGQDIHNVLQQDPDNFPYEYYSVRFSTFSGGHFASFRRYLRHLLLDSARIDNEHAAQEYTRTVYSVNVPVADRYRLENSYRQQKMHFCTRHLSAINDTLETYQFGVRVMLPTC</sequence>
<accession>A0A142EBQ7</accession>
<name>A0A142EBQ7_ECOLX</name>
<keyword evidence="2" id="KW-0540">Nuclease</keyword>
<dbReference type="SUPFAM" id="SSF52540">
    <property type="entry name" value="P-loop containing nucleoside triphosphate hydrolases"/>
    <property type="match status" value="1"/>
</dbReference>
<proteinExistence type="predicted"/>
<geneLocation type="plasmid" evidence="2">
    <name>pBK33689</name>
</geneLocation>
<dbReference type="InterPro" id="IPR027417">
    <property type="entry name" value="P-loop_NTPase"/>
</dbReference>
<dbReference type="PANTHER" id="PTHR32182">
    <property type="entry name" value="DNA REPLICATION AND REPAIR PROTEIN RECF"/>
    <property type="match status" value="1"/>
</dbReference>
<reference evidence="2" key="1">
    <citation type="submission" date="2015-12" db="EMBL/GenBank/DDBJ databases">
        <title>Molecular Epidemiology and Plasmid Analysis of KPC-Producing Escherichia coli.</title>
        <authorList>
            <person name="Chavda K."/>
            <person name="Chen L."/>
            <person name="Kreiswirth B."/>
        </authorList>
    </citation>
    <scope>NUCLEOTIDE SEQUENCE</scope>
    <source>
        <strain evidence="2">BK33689</strain>
        <plasmid evidence="2">pBK33689</plasmid>
    </source>
</reference>
<keyword evidence="2" id="KW-0378">Hydrolase</keyword>
<feature type="domain" description="Endonuclease GajA/Old nuclease/RecF-like AAA" evidence="1">
    <location>
        <begin position="4"/>
        <end position="54"/>
    </location>
</feature>
<dbReference type="GO" id="GO:0000731">
    <property type="term" value="P:DNA synthesis involved in DNA repair"/>
    <property type="evidence" value="ECO:0007669"/>
    <property type="project" value="TreeGrafter"/>
</dbReference>
<evidence type="ECO:0000313" key="2">
    <source>
        <dbReference type="EMBL" id="AMQ45595.1"/>
    </source>
</evidence>
<organism evidence="2">
    <name type="scientific">Escherichia coli</name>
    <dbReference type="NCBI Taxonomy" id="562"/>
    <lineage>
        <taxon>Bacteria</taxon>
        <taxon>Pseudomonadati</taxon>
        <taxon>Pseudomonadota</taxon>
        <taxon>Gammaproteobacteria</taxon>
        <taxon>Enterobacterales</taxon>
        <taxon>Enterobacteriaceae</taxon>
        <taxon>Escherichia</taxon>
    </lineage>
</organism>
<keyword evidence="2" id="KW-0614">Plasmid</keyword>
<dbReference type="AlphaFoldDB" id="A0A142EBQ7"/>
<dbReference type="GO" id="GO:0004519">
    <property type="term" value="F:endonuclease activity"/>
    <property type="evidence" value="ECO:0007669"/>
    <property type="project" value="UniProtKB-KW"/>
</dbReference>
<evidence type="ECO:0000259" key="1">
    <source>
        <dbReference type="Pfam" id="PF13175"/>
    </source>
</evidence>
<dbReference type="EMBL" id="KU295133">
    <property type="protein sequence ID" value="AMQ45595.1"/>
    <property type="molecule type" value="Genomic_DNA"/>
</dbReference>
<dbReference type="GO" id="GO:0006302">
    <property type="term" value="P:double-strand break repair"/>
    <property type="evidence" value="ECO:0007669"/>
    <property type="project" value="TreeGrafter"/>
</dbReference>
<dbReference type="InterPro" id="IPR041685">
    <property type="entry name" value="AAA_GajA/Old/RecF-like"/>
</dbReference>
<keyword evidence="2" id="KW-0255">Endonuclease</keyword>
<dbReference type="PANTHER" id="PTHR32182:SF0">
    <property type="entry name" value="DNA REPLICATION AND REPAIR PROTEIN RECF"/>
    <property type="match status" value="1"/>
</dbReference>